<accession>A0A834VU01</accession>
<dbReference type="KEGG" id="ptrr:90953976"/>
<dbReference type="Proteomes" id="UP000245464">
    <property type="component" value="Chromosome 1"/>
</dbReference>
<sequence>MPSAAQIMEVALAFACAVVSSPVELGKPRNYLGQSNHDVLREPYEVWR</sequence>
<dbReference type="EMBL" id="NQIK02000001">
    <property type="protein sequence ID" value="KAF7576756.1"/>
    <property type="molecule type" value="Genomic_DNA"/>
</dbReference>
<name>A0A834VU01_9PLEO</name>
<reference evidence="1 2" key="1">
    <citation type="journal article" date="2018" name="BMC Genomics">
        <title>Comparative genomics of the wheat fungal pathogen Pyrenophora tritici-repentis reveals chromosomal variations and genome plasticity.</title>
        <authorList>
            <person name="Moolhuijzen P."/>
            <person name="See P.T."/>
            <person name="Hane J.K."/>
            <person name="Shi G."/>
            <person name="Liu Z."/>
            <person name="Oliver R.P."/>
            <person name="Moffat C.S."/>
        </authorList>
    </citation>
    <scope>NUCLEOTIDE SEQUENCE [LARGE SCALE GENOMIC DNA]</scope>
    <source>
        <strain evidence="1">M4</strain>
    </source>
</reference>
<organism evidence="1 2">
    <name type="scientific">Pyrenophora tritici-repentis</name>
    <dbReference type="NCBI Taxonomy" id="45151"/>
    <lineage>
        <taxon>Eukaryota</taxon>
        <taxon>Fungi</taxon>
        <taxon>Dikarya</taxon>
        <taxon>Ascomycota</taxon>
        <taxon>Pezizomycotina</taxon>
        <taxon>Dothideomycetes</taxon>
        <taxon>Pleosporomycetidae</taxon>
        <taxon>Pleosporales</taxon>
        <taxon>Pleosporineae</taxon>
        <taxon>Pleosporaceae</taxon>
        <taxon>Pyrenophora</taxon>
    </lineage>
</organism>
<proteinExistence type="predicted"/>
<evidence type="ECO:0000313" key="1">
    <source>
        <dbReference type="EMBL" id="KAF7576756.1"/>
    </source>
</evidence>
<comment type="caution">
    <text evidence="1">The sequence shown here is derived from an EMBL/GenBank/DDBJ whole genome shotgun (WGS) entry which is preliminary data.</text>
</comment>
<dbReference type="AlphaFoldDB" id="A0A834VU01"/>
<gene>
    <name evidence="1" type="ORF">PtrM4_009960</name>
</gene>
<evidence type="ECO:0000313" key="2">
    <source>
        <dbReference type="Proteomes" id="UP000245464"/>
    </source>
</evidence>
<dbReference type="RefSeq" id="XP_065965157.1">
    <property type="nucleotide sequence ID" value="XM_066102955.1"/>
</dbReference>
<protein>
    <submittedName>
        <fullName evidence="1">Uncharacterized protein</fullName>
    </submittedName>
</protein>
<dbReference type="GeneID" id="90953976"/>